<comment type="caution">
    <text evidence="2">The sequence shown here is derived from an EMBL/GenBank/DDBJ whole genome shotgun (WGS) entry which is preliminary data.</text>
</comment>
<dbReference type="OrthoDB" id="145110at2759"/>
<feature type="compositionally biased region" description="Basic and acidic residues" evidence="1">
    <location>
        <begin position="21"/>
        <end position="32"/>
    </location>
</feature>
<accession>A0A9W6YCC0</accession>
<feature type="region of interest" description="Disordered" evidence="1">
    <location>
        <begin position="1"/>
        <end position="32"/>
    </location>
</feature>
<feature type="compositionally biased region" description="Basic and acidic residues" evidence="1">
    <location>
        <begin position="163"/>
        <end position="174"/>
    </location>
</feature>
<proteinExistence type="predicted"/>
<dbReference type="Proteomes" id="UP001165121">
    <property type="component" value="Unassembled WGS sequence"/>
</dbReference>
<reference evidence="2" key="1">
    <citation type="submission" date="2023-04" db="EMBL/GenBank/DDBJ databases">
        <title>Phytophthora fragariaefolia NBRC 109709.</title>
        <authorList>
            <person name="Ichikawa N."/>
            <person name="Sato H."/>
            <person name="Tonouchi N."/>
        </authorList>
    </citation>
    <scope>NUCLEOTIDE SEQUENCE</scope>
    <source>
        <strain evidence="2">NBRC 109709</strain>
    </source>
</reference>
<dbReference type="AlphaFoldDB" id="A0A9W6YCC0"/>
<feature type="compositionally biased region" description="Low complexity" evidence="1">
    <location>
        <begin position="10"/>
        <end position="19"/>
    </location>
</feature>
<dbReference type="EMBL" id="BSXT01005106">
    <property type="protein sequence ID" value="GMF59757.1"/>
    <property type="molecule type" value="Genomic_DNA"/>
</dbReference>
<evidence type="ECO:0000313" key="2">
    <source>
        <dbReference type="EMBL" id="GMF59757.1"/>
    </source>
</evidence>
<feature type="region of interest" description="Disordered" evidence="1">
    <location>
        <begin position="138"/>
        <end position="174"/>
    </location>
</feature>
<evidence type="ECO:0000256" key="1">
    <source>
        <dbReference type="SAM" id="MobiDB-lite"/>
    </source>
</evidence>
<evidence type="ECO:0000313" key="3">
    <source>
        <dbReference type="Proteomes" id="UP001165121"/>
    </source>
</evidence>
<keyword evidence="3" id="KW-1185">Reference proteome</keyword>
<protein>
    <submittedName>
        <fullName evidence="2">Unnamed protein product</fullName>
    </submittedName>
</protein>
<organism evidence="2 3">
    <name type="scientific">Phytophthora fragariaefolia</name>
    <dbReference type="NCBI Taxonomy" id="1490495"/>
    <lineage>
        <taxon>Eukaryota</taxon>
        <taxon>Sar</taxon>
        <taxon>Stramenopiles</taxon>
        <taxon>Oomycota</taxon>
        <taxon>Peronosporomycetes</taxon>
        <taxon>Peronosporales</taxon>
        <taxon>Peronosporaceae</taxon>
        <taxon>Phytophthora</taxon>
    </lineage>
</organism>
<sequence length="174" mass="20513">MRPYARREALNAAADAGTAGSKHERLPTRNTEIRREREEVIRQHEKERHLVPDEGDEVRVYVSAGQGRRGIDSLVSRHPRLERLQPGERLVEVKRRRYRTRTGRYVLEFEVQRLGRSNAAQRADRMWLSQKNYEQLWQEGRNSTTDSDSEDEDHQEPQEVQQDESRTIPARGRE</sequence>
<name>A0A9W6YCC0_9STRA</name>
<gene>
    <name evidence="2" type="ORF">Pfra01_002588700</name>
</gene>